<dbReference type="EMBL" id="JACVHF010000006">
    <property type="protein sequence ID" value="MBC9784483.1"/>
    <property type="molecule type" value="Genomic_DNA"/>
</dbReference>
<comment type="caution">
    <text evidence="1">The sequence shown here is derived from an EMBL/GenBank/DDBJ whole genome shotgun (WGS) entry which is preliminary data.</text>
</comment>
<keyword evidence="2" id="KW-1185">Reference proteome</keyword>
<gene>
    <name evidence="1" type="ORF">H1S01_08155</name>
</gene>
<dbReference type="PANTHER" id="PTHR12526">
    <property type="entry name" value="GLYCOSYLTRANSFERASE"/>
    <property type="match status" value="1"/>
</dbReference>
<organism evidence="1 2">
    <name type="scientific">Heliobacterium chlorum</name>
    <dbReference type="NCBI Taxonomy" id="2698"/>
    <lineage>
        <taxon>Bacteria</taxon>
        <taxon>Bacillati</taxon>
        <taxon>Bacillota</taxon>
        <taxon>Clostridia</taxon>
        <taxon>Eubacteriales</taxon>
        <taxon>Heliobacteriaceae</taxon>
        <taxon>Heliobacterium</taxon>
    </lineage>
</organism>
<evidence type="ECO:0000313" key="1">
    <source>
        <dbReference type="EMBL" id="MBC9784483.1"/>
    </source>
</evidence>
<evidence type="ECO:0000313" key="2">
    <source>
        <dbReference type="Proteomes" id="UP000617402"/>
    </source>
</evidence>
<sequence>MDIVCIGAAEWHGIWARAQQFMVRLARQGHRILYVDPPITYLAPLKNPALWKTRWQEVDQLQEVDAGRIWLYQPPVFFPFHGMRRSINRMNQRRLGSSLRKALKQLRWDKPLLWTYLPGSCDLLSTGFPWQGVVYDCVDDHAAFSGFIDPAVMVDMENELAREADAVFASAMTLRDKMRRVREDVTLVPNAADVEHFRQAYGRCETANGEQSVAGILSDGKLSTGKPDAEATDICTPSDLPSGFRHLIGFVGGIGDWIDVSLLARLAAGQKESALVLIGPVETDVQALKSLPNVFLLGRKPYGSLPDYIRHFEVCLSPFRINELTLSVNPVKVYEYLAAGKPVVSTALPEVTPFAPVVSVAKDEESFIEAVRNALATDSPEKRAERLALAEHHSWDARLEPMLQEIQQKLGEK</sequence>
<dbReference type="Gene3D" id="3.40.50.2000">
    <property type="entry name" value="Glycogen Phosphorylase B"/>
    <property type="match status" value="1"/>
</dbReference>
<dbReference type="Proteomes" id="UP000617402">
    <property type="component" value="Unassembled WGS sequence"/>
</dbReference>
<name>A0ABR7T118_HELCL</name>
<protein>
    <submittedName>
        <fullName evidence="1">Glycosyltransferase</fullName>
    </submittedName>
</protein>
<dbReference type="PANTHER" id="PTHR12526:SF630">
    <property type="entry name" value="GLYCOSYLTRANSFERASE"/>
    <property type="match status" value="1"/>
</dbReference>
<reference evidence="1 2" key="1">
    <citation type="submission" date="2020-07" db="EMBL/GenBank/DDBJ databases">
        <title>Draft whole-genome sequence of Heliobacterium chlorum DSM 3682, type strain.</title>
        <authorList>
            <person name="Kyndt J.A."/>
            <person name="Meyer T.E."/>
            <person name="Imhoff J.F."/>
        </authorList>
    </citation>
    <scope>NUCLEOTIDE SEQUENCE [LARGE SCALE GENOMIC DNA]</scope>
    <source>
        <strain evidence="1 2">DSM 3682</strain>
    </source>
</reference>
<accession>A0ABR7T118</accession>
<dbReference type="RefSeq" id="WP_188039597.1">
    <property type="nucleotide sequence ID" value="NZ_JACVHF010000006.1"/>
</dbReference>
<proteinExistence type="predicted"/>
<dbReference type="Pfam" id="PF13692">
    <property type="entry name" value="Glyco_trans_1_4"/>
    <property type="match status" value="1"/>
</dbReference>
<dbReference type="SUPFAM" id="SSF53756">
    <property type="entry name" value="UDP-Glycosyltransferase/glycogen phosphorylase"/>
    <property type="match status" value="1"/>
</dbReference>